<evidence type="ECO:0000313" key="2">
    <source>
        <dbReference type="Proteomes" id="UP000289546"/>
    </source>
</evidence>
<dbReference type="AlphaFoldDB" id="A0A4Q0S3Q5"/>
<dbReference type="Proteomes" id="UP000289546">
    <property type="component" value="Unassembled WGS sequence"/>
</dbReference>
<keyword evidence="2" id="KW-1185">Reference proteome</keyword>
<evidence type="ECO:0000313" key="1">
    <source>
        <dbReference type="EMBL" id="RXH27789.1"/>
    </source>
</evidence>
<protein>
    <submittedName>
        <fullName evidence="1">Uncharacterized protein</fullName>
    </submittedName>
</protein>
<organism evidence="1 2">
    <name type="scientific">Bradyrhizobium nanningense</name>
    <dbReference type="NCBI Taxonomy" id="1325118"/>
    <lineage>
        <taxon>Bacteria</taxon>
        <taxon>Pseudomonadati</taxon>
        <taxon>Pseudomonadota</taxon>
        <taxon>Alphaproteobacteria</taxon>
        <taxon>Hyphomicrobiales</taxon>
        <taxon>Nitrobacteraceae</taxon>
        <taxon>Bradyrhizobium</taxon>
    </lineage>
</organism>
<reference evidence="1 2" key="1">
    <citation type="submission" date="2015-04" db="EMBL/GenBank/DDBJ databases">
        <title>Comparative genomics of rhizobia nodulating Arachis hypogaea in China.</title>
        <authorList>
            <person name="Li Y."/>
        </authorList>
    </citation>
    <scope>NUCLEOTIDE SEQUENCE [LARGE SCALE GENOMIC DNA]</scope>
    <source>
        <strain evidence="1 2">CCBAU 51757</strain>
    </source>
</reference>
<proteinExistence type="predicted"/>
<accession>A0A4Q0S3Q5</accession>
<dbReference type="EMBL" id="LBJQ01000077">
    <property type="protein sequence ID" value="RXH27789.1"/>
    <property type="molecule type" value="Genomic_DNA"/>
</dbReference>
<comment type="caution">
    <text evidence="1">The sequence shown here is derived from an EMBL/GenBank/DDBJ whole genome shotgun (WGS) entry which is preliminary data.</text>
</comment>
<name>A0A4Q0S3Q5_9BRAD</name>
<sequence length="80" mass="8810">MLTVRALKRLHIFVSFDLQDGECVALQGPSLFRRPARQRGPVPRAVNPGSLLKIAGAGHEEFTGRGLGFRDAEPGNMLRR</sequence>
<gene>
    <name evidence="1" type="ORF">XH99_16185</name>
</gene>